<feature type="domain" description="ABC toxin N-terminal" evidence="5">
    <location>
        <begin position="9"/>
        <end position="141"/>
    </location>
</feature>
<keyword evidence="1" id="KW-0175">Coiled coil</keyword>
<evidence type="ECO:0000256" key="1">
    <source>
        <dbReference type="SAM" id="Coils"/>
    </source>
</evidence>
<feature type="compositionally biased region" description="Low complexity" evidence="2">
    <location>
        <begin position="215"/>
        <end position="224"/>
    </location>
</feature>
<protein>
    <recommendedName>
        <fullName evidence="8">Toxin</fullName>
    </recommendedName>
</protein>
<evidence type="ECO:0000259" key="3">
    <source>
        <dbReference type="Pfam" id="PF18276"/>
    </source>
</evidence>
<dbReference type="RefSeq" id="WP_074873597.1">
    <property type="nucleotide sequence ID" value="NZ_FNTF01000002.1"/>
</dbReference>
<feature type="coiled-coil region" evidence="1">
    <location>
        <begin position="986"/>
        <end position="1013"/>
    </location>
</feature>
<dbReference type="InterPro" id="IPR046839">
    <property type="entry name" value="ABC_toxin_N"/>
</dbReference>
<dbReference type="Pfam" id="PF18276">
    <property type="entry name" value="TcA_TcB_BD"/>
    <property type="match status" value="1"/>
</dbReference>
<dbReference type="Proteomes" id="UP000183114">
    <property type="component" value="Unassembled WGS sequence"/>
</dbReference>
<sequence>MSATIEKQLNESLRDAQLALYLHEIVPNNEDLKTLNIATHLNTANDLYHYWLLDVLVSQDVPTSQVDCAIASLQQYINSILANMEPGYNTAIIAPDQLETWRTVMHHYSTWASSQQLHYFPAIYLDPTLRTAKTESFQQLENDLNQNQLTSRSVQTAVVSYLTKFEEISNLKTLNGYIDGIDFANSTYYFIAKSRAANTYYWRSLDMSMRPESPPTTSASTTDPKANSDSKYDTPEPQAWSDWKRINLPISESAIEHTIRPVMFNNRLYVIWAECIFQDKNSVSGVQTNSRAPTNPLFRLNMCYKNYDESWSTPQTCLQGYGGNEMFHAKTLTELKGITHTVAVHDGTHSTESLLVVLYVGNNETGKTENTEHNLKAPFWMAAHIDKDSESNATFSPKNVPENPPKQEDAENLLDRLKTEFGKWVTVFLPVKAETERNVNLQFRHSTSNFDLKPPRIKSSKHTTLGTAEFIDFSDSDIKHSNYQETKVRAPVRLNITFAKHLIHRAETSMDELLSWDSQHLQEPAMEQGKREEKMDFYGAYGRYFVELFLYLPWLVAHRFNQSSQYSEAERWLHYLFNPSRKDVKGGHPNYWNTVPLTIPTSQPGQSTYAIQGPQDPHQIALSHPVHFRKALYMLYIDILINRGDMAYRSLAPDELAQAKLWYIRAQDLLGPRPDLKQTDDWTPTTLGAFIAAKNEELRTFEYKQGTEKKHINSSDSDNPVPEICVRPYAPPPSVHAIDTPHLRLPFNPVLIARWEKLESRLHNLRHNLDIVGKPLRLPLFTAPAIPAGQLGANPQRAAEPEIYQRLGSTIPPYRFSVMHAQAMSAVETVIQFGSTLLSFIERAEQAFYQETQQQHIWDMANIAVDLQTQALKVDQKNKEALLASKTIVQERERYYSERVDEVINPEEAAAAASHLAGRIAEASAYAAQVIGQGLKVVPNIFGMADGGHRVEGIPLAVMAGAQGLAAAAHGTGEALERAAQYRRRHQEWTLARDQARLEIAQLDAQLALEAEREIASALQLRQTQTTLMQARSTYTFLTKRFTNAQLYQWFTGQMSIFYYQAYDSALSLCQFTEQCWCYEMADTTTQSFFQPKTWNTTYRGLGPGEPMKLGLVKMKTAYLLGNERELEIRKTVSLRQLKEKDAKTGAIHKVWEDGVTKDGVKDDLIKNGSCQFELTQSLFDDDYPGHCLRRIKSISISLPTTLGPYEDIRALLTQTSSEVVMPGAEKKSIKGQRANQQVALSTGIDDSGLLTLNFQDERYLPFEYTGAISKWKLSFPNHVSQKAMLESLTDIIVHVKYTARVDGGEQ</sequence>
<gene>
    <name evidence="6" type="ORF">SAMN04490185_1787</name>
</gene>
<evidence type="ECO:0000256" key="2">
    <source>
        <dbReference type="SAM" id="MobiDB-lite"/>
    </source>
</evidence>
<feature type="domain" description="Neuraminidase-like" evidence="4">
    <location>
        <begin position="171"/>
        <end position="318"/>
    </location>
</feature>
<evidence type="ECO:0000259" key="4">
    <source>
        <dbReference type="Pfam" id="PF18413"/>
    </source>
</evidence>
<feature type="domain" description="Tc toxin complex TcA C-terminal TcB-binding" evidence="3">
    <location>
        <begin position="1007"/>
        <end position="1300"/>
    </location>
</feature>
<evidence type="ECO:0008006" key="8">
    <source>
        <dbReference type="Google" id="ProtNLM"/>
    </source>
</evidence>
<evidence type="ECO:0000259" key="5">
    <source>
        <dbReference type="Pfam" id="PF20220"/>
    </source>
</evidence>
<evidence type="ECO:0000313" key="6">
    <source>
        <dbReference type="EMBL" id="SEC63497.1"/>
    </source>
</evidence>
<dbReference type="Pfam" id="PF18413">
    <property type="entry name" value="Neuraminidase"/>
    <property type="match status" value="1"/>
</dbReference>
<name>A0A1H4U467_9PSED</name>
<dbReference type="InterPro" id="IPR041079">
    <property type="entry name" value="Neuraminidase-like"/>
</dbReference>
<feature type="region of interest" description="Disordered" evidence="2">
    <location>
        <begin position="212"/>
        <end position="237"/>
    </location>
</feature>
<accession>A0A1H4U467</accession>
<dbReference type="Pfam" id="PF20220">
    <property type="entry name" value="ABC_toxin_N"/>
    <property type="match status" value="1"/>
</dbReference>
<evidence type="ECO:0000313" key="7">
    <source>
        <dbReference type="Proteomes" id="UP000183114"/>
    </source>
</evidence>
<reference evidence="6 7" key="1">
    <citation type="submission" date="2016-10" db="EMBL/GenBank/DDBJ databases">
        <authorList>
            <person name="de Groot N.N."/>
        </authorList>
    </citation>
    <scope>NUCLEOTIDE SEQUENCE [LARGE SCALE GENOMIC DNA]</scope>
    <source>
        <strain evidence="6 7">BS3655</strain>
    </source>
</reference>
<organism evidence="6 7">
    <name type="scientific">Pseudomonas frederiksbergensis</name>
    <dbReference type="NCBI Taxonomy" id="104087"/>
    <lineage>
        <taxon>Bacteria</taxon>
        <taxon>Pseudomonadati</taxon>
        <taxon>Pseudomonadota</taxon>
        <taxon>Gammaproteobacteria</taxon>
        <taxon>Pseudomonadales</taxon>
        <taxon>Pseudomonadaceae</taxon>
        <taxon>Pseudomonas</taxon>
    </lineage>
</organism>
<dbReference type="InterPro" id="IPR040840">
    <property type="entry name" value="TcA_TcB_BD"/>
</dbReference>
<proteinExistence type="predicted"/>
<dbReference type="EMBL" id="FNTF01000002">
    <property type="protein sequence ID" value="SEC63497.1"/>
    <property type="molecule type" value="Genomic_DNA"/>
</dbReference>